<dbReference type="FunFam" id="1.10.420.10:FF:000004">
    <property type="entry name" value="Catalase-peroxidase"/>
    <property type="match status" value="1"/>
</dbReference>
<dbReference type="PANTHER" id="PTHR30555:SF0">
    <property type="entry name" value="CATALASE-PEROXIDASE"/>
    <property type="match status" value="1"/>
</dbReference>
<evidence type="ECO:0000256" key="12">
    <source>
        <dbReference type="HAMAP-Rule" id="MF_01961"/>
    </source>
</evidence>
<accession>A0AA40SNY9</accession>
<gene>
    <name evidence="12" type="primary">katG</name>
    <name evidence="16" type="ORF">BKA10_001526</name>
</gene>
<dbReference type="InterPro" id="IPR019794">
    <property type="entry name" value="Peroxidases_AS"/>
</dbReference>
<evidence type="ECO:0000256" key="4">
    <source>
        <dbReference type="ARBA" id="ARBA00023002"/>
    </source>
</evidence>
<dbReference type="Proteomes" id="UP000549113">
    <property type="component" value="Unassembled WGS sequence"/>
</dbReference>
<comment type="subunit">
    <text evidence="12">Homodimer or homotetramer.</text>
</comment>
<evidence type="ECO:0000256" key="8">
    <source>
        <dbReference type="ARBA" id="ARBA00051651"/>
    </source>
</evidence>
<keyword evidence="4 12" id="KW-0560">Oxidoreductase</keyword>
<keyword evidence="3 12" id="KW-0479">Metal-binding</keyword>
<dbReference type="SUPFAM" id="SSF48113">
    <property type="entry name" value="Heme-dependent peroxidases"/>
    <property type="match status" value="2"/>
</dbReference>
<feature type="domain" description="Plant heme peroxidase family profile" evidence="15">
    <location>
        <begin position="159"/>
        <end position="458"/>
    </location>
</feature>
<feature type="region of interest" description="Disordered" evidence="14">
    <location>
        <begin position="1"/>
        <end position="20"/>
    </location>
</feature>
<dbReference type="PRINTS" id="PR00460">
    <property type="entry name" value="BPEROXIDASE"/>
</dbReference>
<feature type="active site" description="Proton acceptor" evidence="12">
    <location>
        <position position="126"/>
    </location>
</feature>
<evidence type="ECO:0000256" key="2">
    <source>
        <dbReference type="ARBA" id="ARBA00022617"/>
    </source>
</evidence>
<dbReference type="GO" id="GO:0004096">
    <property type="term" value="F:catalase activity"/>
    <property type="evidence" value="ECO:0007669"/>
    <property type="project" value="UniProtKB-UniRule"/>
</dbReference>
<dbReference type="GO" id="GO:0046872">
    <property type="term" value="F:metal ion binding"/>
    <property type="evidence" value="ECO:0007669"/>
    <property type="project" value="UniProtKB-KW"/>
</dbReference>
<dbReference type="PROSITE" id="PS50873">
    <property type="entry name" value="PEROXIDASE_4"/>
    <property type="match status" value="1"/>
</dbReference>
<dbReference type="FunFam" id="1.10.420.10:FF:000002">
    <property type="entry name" value="Catalase-peroxidase"/>
    <property type="match status" value="1"/>
</dbReference>
<evidence type="ECO:0000256" key="10">
    <source>
        <dbReference type="ARBA" id="ARBA00067012"/>
    </source>
</evidence>
<dbReference type="InterPro" id="IPR019793">
    <property type="entry name" value="Peroxidases_heam-ligand_BS"/>
</dbReference>
<evidence type="ECO:0000256" key="3">
    <source>
        <dbReference type="ARBA" id="ARBA00022723"/>
    </source>
</evidence>
<dbReference type="EC" id="1.11.1.21" evidence="10 12"/>
<sequence>MTEHDPTTAGIGEDVTDIDQSVTVSDADEARVEEAATCPVVHSLPHPTAGRASDVWWPNQLNLRILKKNPAVGNPLGEDFDYRAAFEALDLATVKADIAETLTTSQDWWPADFGNYGPLIIRMAWHAAGTYRVTDGRGGAGTGQQRFAPLNSWPDNVGLDKARRVLWPVKKKYGRNLSWGDLMVLAGNVALETMGFDTFGYAGGRPDVWEPDDDVYWGSETTWMGTDRRYSSGGDRSLEKPLAATTMGLIYVNPEGPEGVPDPIAAAHDIRETFARMAMNDEETVALIAGGHTFGKTHGAAPDTNLEDNPEAAGIEMQGLGWKNNHGTGKGDDQITSGIEVTWTYHPTRWDNEFFHILYAYEWELMQSPAGAHQWRPKNGAGADMVPLAHSDGRREPRMLTTDLSLRFDPEYDKISSRFRDNPQEFADAFARAWFKLTHRDMGPIERYLGPEVPQEELIWQDPVPAVDHELIDAADAAALKQRILDSGLTIGELVGTTWAAASSFRGSDKRGGVNGARIRLAPQKDWEANNPAQLQKVLSALGDIQLSFNTDQAGGKKVSLADLIVLAGNAAVEKAAQDAGVEVEVPFHAGRTDASQEQTDTDSFQYLEPVADGFRNYQGVLAEMPAEYHLIDKANLLTLSAPEMTVLVGGLRVLGANWDGSSYGVFTERPGVLTNDYFVNLLDLGTTWKPLDPGSHAFEGRKEGSGEVVGRGTRVDLLFGSNSELRALAEVYASDDATEKFVRDFAAAWGKVTELDRFDLHR</sequence>
<dbReference type="PRINTS" id="PR00458">
    <property type="entry name" value="PEROXIDASE"/>
</dbReference>
<protein>
    <recommendedName>
        <fullName evidence="11 12">Catalase-peroxidase</fullName>
        <shortName evidence="12">CP</shortName>
        <ecNumber evidence="10 12">1.11.1.21</ecNumber>
    </recommendedName>
    <alternativeName>
        <fullName evidence="12">Peroxidase/catalase</fullName>
    </alternativeName>
</protein>
<evidence type="ECO:0000256" key="1">
    <source>
        <dbReference type="ARBA" id="ARBA00022559"/>
    </source>
</evidence>
<feature type="cross-link" description="Tryptophyl-tyrosyl-methioninium (Tyr-Met) (with Trp-125)" evidence="12">
    <location>
        <begin position="251"/>
        <end position="277"/>
    </location>
</feature>
<dbReference type="RefSeq" id="WP_183499355.1">
    <property type="nucleotide sequence ID" value="NZ_BAABCO010000001.1"/>
</dbReference>
<name>A0AA40SNY9_9MICO</name>
<evidence type="ECO:0000256" key="6">
    <source>
        <dbReference type="ARBA" id="ARBA00023324"/>
    </source>
</evidence>
<feature type="binding site" description="axial binding residue" evidence="12">
    <location>
        <position position="292"/>
    </location>
    <ligand>
        <name>heme b</name>
        <dbReference type="ChEBI" id="CHEBI:60344"/>
    </ligand>
    <ligandPart>
        <name>Fe</name>
        <dbReference type="ChEBI" id="CHEBI:18248"/>
    </ligandPart>
</feature>
<evidence type="ECO:0000256" key="11">
    <source>
        <dbReference type="ARBA" id="ARBA00074141"/>
    </source>
</evidence>
<keyword evidence="6 12" id="KW-0376">Hydrogen peroxide</keyword>
<reference evidence="16 17" key="1">
    <citation type="submission" date="2020-08" db="EMBL/GenBank/DDBJ databases">
        <title>Sequencing the genomes of 1000 actinobacteria strains.</title>
        <authorList>
            <person name="Klenk H.-P."/>
        </authorList>
    </citation>
    <scope>NUCLEOTIDE SEQUENCE [LARGE SCALE GENOMIC DNA]</scope>
    <source>
        <strain evidence="16 17">DSM 19600</strain>
    </source>
</reference>
<dbReference type="Gene3D" id="1.10.420.10">
    <property type="entry name" value="Peroxidase, domain 2"/>
    <property type="match status" value="2"/>
</dbReference>
<comment type="caution">
    <text evidence="16">The sequence shown here is derived from an EMBL/GenBank/DDBJ whole genome shotgun (WGS) entry which is preliminary data.</text>
</comment>
<evidence type="ECO:0000259" key="15">
    <source>
        <dbReference type="PROSITE" id="PS50873"/>
    </source>
</evidence>
<comment type="similarity">
    <text evidence="9 12 13">Belongs to the peroxidase family. Peroxidase/catalase subfamily.</text>
</comment>
<dbReference type="Pfam" id="PF00141">
    <property type="entry name" value="peroxidase"/>
    <property type="match status" value="2"/>
</dbReference>
<keyword evidence="17" id="KW-1185">Reference proteome</keyword>
<comment type="catalytic activity">
    <reaction evidence="7 12 13">
        <text>2 H2O2 = O2 + 2 H2O</text>
        <dbReference type="Rhea" id="RHEA:20309"/>
        <dbReference type="ChEBI" id="CHEBI:15377"/>
        <dbReference type="ChEBI" id="CHEBI:15379"/>
        <dbReference type="ChEBI" id="CHEBI:16240"/>
        <dbReference type="EC" id="1.11.1.21"/>
    </reaction>
</comment>
<evidence type="ECO:0000256" key="9">
    <source>
        <dbReference type="ARBA" id="ARBA00060838"/>
    </source>
</evidence>
<evidence type="ECO:0000313" key="16">
    <source>
        <dbReference type="EMBL" id="MBB4139732.1"/>
    </source>
</evidence>
<evidence type="ECO:0000256" key="14">
    <source>
        <dbReference type="SAM" id="MobiDB-lite"/>
    </source>
</evidence>
<dbReference type="FunFam" id="1.10.520.10:FF:000002">
    <property type="entry name" value="Catalase-peroxidase"/>
    <property type="match status" value="1"/>
</dbReference>
<comment type="function">
    <text evidence="12">Bifunctional enzyme with both catalase and broad-spectrum peroxidase activity.</text>
</comment>
<comment type="catalytic activity">
    <reaction evidence="8 12 13">
        <text>H2O2 + AH2 = A + 2 H2O</text>
        <dbReference type="Rhea" id="RHEA:30275"/>
        <dbReference type="ChEBI" id="CHEBI:13193"/>
        <dbReference type="ChEBI" id="CHEBI:15377"/>
        <dbReference type="ChEBI" id="CHEBI:16240"/>
        <dbReference type="ChEBI" id="CHEBI:17499"/>
        <dbReference type="EC" id="1.11.1.21"/>
    </reaction>
</comment>
<evidence type="ECO:0000313" key="17">
    <source>
        <dbReference type="Proteomes" id="UP000549113"/>
    </source>
</evidence>
<keyword evidence="1 12" id="KW-0575">Peroxidase</keyword>
<comment type="PTM">
    <text evidence="12">Formation of the three residue Trp-Tyr-Met cross-link is important for the catalase, but not the peroxidase activity of the enzyme.</text>
</comment>
<keyword evidence="5 12" id="KW-0408">Iron</keyword>
<dbReference type="HAMAP" id="MF_01961">
    <property type="entry name" value="Catal_peroxid"/>
    <property type="match status" value="1"/>
</dbReference>
<proteinExistence type="inferred from homology"/>
<dbReference type="GO" id="GO:0020037">
    <property type="term" value="F:heme binding"/>
    <property type="evidence" value="ECO:0007669"/>
    <property type="project" value="InterPro"/>
</dbReference>
<dbReference type="GO" id="GO:0005829">
    <property type="term" value="C:cytosol"/>
    <property type="evidence" value="ECO:0007669"/>
    <property type="project" value="TreeGrafter"/>
</dbReference>
<dbReference type="AlphaFoldDB" id="A0AA40SNY9"/>
<dbReference type="PANTHER" id="PTHR30555">
    <property type="entry name" value="HYDROPEROXIDASE I, BIFUNCTIONAL CATALASE-PEROXIDASE"/>
    <property type="match status" value="1"/>
</dbReference>
<organism evidence="16 17">
    <name type="scientific">Microbacterium invictum</name>
    <dbReference type="NCBI Taxonomy" id="515415"/>
    <lineage>
        <taxon>Bacteria</taxon>
        <taxon>Bacillati</taxon>
        <taxon>Actinomycetota</taxon>
        <taxon>Actinomycetes</taxon>
        <taxon>Micrococcales</taxon>
        <taxon>Microbacteriaceae</taxon>
        <taxon>Microbacterium</taxon>
    </lineage>
</organism>
<dbReference type="NCBIfam" id="NF011635">
    <property type="entry name" value="PRK15061.1"/>
    <property type="match status" value="1"/>
</dbReference>
<evidence type="ECO:0000256" key="13">
    <source>
        <dbReference type="RuleBase" id="RU003451"/>
    </source>
</evidence>
<dbReference type="GO" id="GO:0070301">
    <property type="term" value="P:cellular response to hydrogen peroxide"/>
    <property type="evidence" value="ECO:0007669"/>
    <property type="project" value="TreeGrafter"/>
</dbReference>
<dbReference type="GO" id="GO:0042744">
    <property type="term" value="P:hydrogen peroxide catabolic process"/>
    <property type="evidence" value="ECO:0007669"/>
    <property type="project" value="UniProtKB-KW"/>
</dbReference>
<comment type="caution">
    <text evidence="12">Lacks conserved residue(s) required for the propagation of feature annotation.</text>
</comment>
<keyword evidence="2 12" id="KW-0349">Heme</keyword>
<comment type="cofactor">
    <cofactor evidence="12">
        <name>heme b</name>
        <dbReference type="ChEBI" id="CHEBI:60344"/>
    </cofactor>
    <text evidence="12">Binds 1 heme b (iron(II)-protoporphyrin IX) group per dimer.</text>
</comment>
<dbReference type="CDD" id="cd08200">
    <property type="entry name" value="catalase_peroxidase_2"/>
    <property type="match status" value="1"/>
</dbReference>
<dbReference type="PROSITE" id="PS00435">
    <property type="entry name" value="PEROXIDASE_1"/>
    <property type="match status" value="1"/>
</dbReference>
<evidence type="ECO:0000256" key="5">
    <source>
        <dbReference type="ARBA" id="ARBA00023004"/>
    </source>
</evidence>
<dbReference type="InterPro" id="IPR002016">
    <property type="entry name" value="Haem_peroxidase"/>
</dbReference>
<dbReference type="InterPro" id="IPR000763">
    <property type="entry name" value="Catalase_peroxidase"/>
</dbReference>
<dbReference type="EMBL" id="JACIFH010000001">
    <property type="protein sequence ID" value="MBB4139732.1"/>
    <property type="molecule type" value="Genomic_DNA"/>
</dbReference>
<feature type="site" description="Transition state stabilizer" evidence="12">
    <location>
        <position position="122"/>
    </location>
</feature>
<dbReference type="PROSITE" id="PS00436">
    <property type="entry name" value="PEROXIDASE_2"/>
    <property type="match status" value="1"/>
</dbReference>
<dbReference type="Gene3D" id="1.10.520.10">
    <property type="match status" value="2"/>
</dbReference>
<dbReference type="NCBIfam" id="TIGR00198">
    <property type="entry name" value="cat_per_HPI"/>
    <property type="match status" value="1"/>
</dbReference>
<dbReference type="CDD" id="cd00649">
    <property type="entry name" value="catalase_peroxidase_1"/>
    <property type="match status" value="1"/>
</dbReference>
<dbReference type="InterPro" id="IPR010255">
    <property type="entry name" value="Haem_peroxidase_sf"/>
</dbReference>
<evidence type="ECO:0000256" key="7">
    <source>
        <dbReference type="ARBA" id="ARBA00049145"/>
    </source>
</evidence>